<protein>
    <submittedName>
        <fullName evidence="5">Heat shock 70 kDa protein 12A-like</fullName>
    </submittedName>
</protein>
<evidence type="ECO:0000313" key="5">
    <source>
        <dbReference type="RefSeq" id="XP_022344637.1"/>
    </source>
</evidence>
<dbReference type="InterPro" id="IPR013126">
    <property type="entry name" value="Hsp_70_fam"/>
</dbReference>
<keyword evidence="4" id="KW-1185">Reference proteome</keyword>
<dbReference type="GO" id="GO:0140662">
    <property type="term" value="F:ATP-dependent protein folding chaperone"/>
    <property type="evidence" value="ECO:0007669"/>
    <property type="project" value="InterPro"/>
</dbReference>
<dbReference type="GO" id="GO:0005524">
    <property type="term" value="F:ATP binding"/>
    <property type="evidence" value="ECO:0007669"/>
    <property type="project" value="UniProtKB-KW"/>
</dbReference>
<dbReference type="PANTHER" id="PTHR14187:SF5">
    <property type="entry name" value="HEAT SHOCK 70 KDA PROTEIN 12A"/>
    <property type="match status" value="1"/>
</dbReference>
<gene>
    <name evidence="5" type="primary">LOC111137466</name>
</gene>
<dbReference type="SUPFAM" id="SSF53067">
    <property type="entry name" value="Actin-like ATPase domain"/>
    <property type="match status" value="2"/>
</dbReference>
<dbReference type="Pfam" id="PF00012">
    <property type="entry name" value="HSP70"/>
    <property type="match status" value="1"/>
</dbReference>
<organism evidence="4 5">
    <name type="scientific">Crassostrea virginica</name>
    <name type="common">Eastern oyster</name>
    <dbReference type="NCBI Taxonomy" id="6565"/>
    <lineage>
        <taxon>Eukaryota</taxon>
        <taxon>Metazoa</taxon>
        <taxon>Spiralia</taxon>
        <taxon>Lophotrochozoa</taxon>
        <taxon>Mollusca</taxon>
        <taxon>Bivalvia</taxon>
        <taxon>Autobranchia</taxon>
        <taxon>Pteriomorphia</taxon>
        <taxon>Ostreida</taxon>
        <taxon>Ostreoidea</taxon>
        <taxon>Ostreidae</taxon>
        <taxon>Crassostrea</taxon>
    </lineage>
</organism>
<dbReference type="RefSeq" id="XP_022344637.1">
    <property type="nucleotide sequence ID" value="XM_022488929.1"/>
</dbReference>
<dbReference type="InterPro" id="IPR043129">
    <property type="entry name" value="ATPase_NBD"/>
</dbReference>
<dbReference type="Proteomes" id="UP000694844">
    <property type="component" value="Chromosome 5"/>
</dbReference>
<dbReference type="CDD" id="cd10229">
    <property type="entry name" value="ASKHA_NBD_HSP70_HSPA12"/>
    <property type="match status" value="1"/>
</dbReference>
<dbReference type="Gene3D" id="3.30.420.40">
    <property type="match status" value="2"/>
</dbReference>
<keyword evidence="3" id="KW-0067">ATP-binding</keyword>
<evidence type="ECO:0000256" key="1">
    <source>
        <dbReference type="ARBA" id="ARBA00007381"/>
    </source>
</evidence>
<dbReference type="OrthoDB" id="6150714at2759"/>
<keyword evidence="2" id="KW-0547">Nucleotide-binding</keyword>
<dbReference type="AlphaFoldDB" id="A0A8B8EXH0"/>
<evidence type="ECO:0000313" key="4">
    <source>
        <dbReference type="Proteomes" id="UP000694844"/>
    </source>
</evidence>
<dbReference type="KEGG" id="cvn:111137466"/>
<evidence type="ECO:0000256" key="3">
    <source>
        <dbReference type="ARBA" id="ARBA00022840"/>
    </source>
</evidence>
<proteinExistence type="inferred from homology"/>
<comment type="similarity">
    <text evidence="1">Belongs to the heat shock protein 70 family.</text>
</comment>
<sequence length="613" mass="69147">MTAASQSYMVVGAIDFGTTYSGYAYSFRSDFTKDPLTISTTNWENEGDGTHKVPTTILFDDKQRFHSFGYDAEKKFADLANADESDEEEERKPEGDVTKWFYFRRFKMALFKEASQDGRPRKNKIKEEMKITAANGKKMSAMKVFSEAIRYLKEQLDQTLAKSLEVKKTGGGAGQRNSWADDIRWVLTVPAIWSNEAKQFMRMAAEKAGIAENKLLLALEPEAAAMLCKQLKLSRDNEGSEVTTFQLGKKFMVVDCGGGTVDVTAHKVVDGGGLEELHHATGGAIGGTNVDQKFFKTLDDWLGEDVMKKFRLEHASDWLEFEKNFESKKRSIGRSSGEFITFSNLGELCRIYKEQTGKSTSSRMTELNLQGKVKVMKENKFRFESVYLRQLVFDDPISDLVNQLERLFLKPAFSDMETILLVGGFSDCPILEQKIRDSFPTRNVIKPPEANLAVMKGAVIFGHSPKMITQRLSPRYYGIAVNMPFETGKHPETHRMRCDDGDVCTDVFRCMIEKNAPLTRIQKIFRPSSIHSLSVNIEVYESEAPVSFCTDSRCHFLGRVVMGSSVLSEQWTLSQQKAEIDVSLEFGSTELYVIAQDKTTKKAVKATFDCLSR</sequence>
<dbReference type="PANTHER" id="PTHR14187">
    <property type="entry name" value="ALPHA KINASE/ELONGATION FACTOR 2 KINASE"/>
    <property type="match status" value="1"/>
</dbReference>
<dbReference type="GeneID" id="111137466"/>
<reference evidence="5" key="1">
    <citation type="submission" date="2025-08" db="UniProtKB">
        <authorList>
            <consortium name="RefSeq"/>
        </authorList>
    </citation>
    <scope>IDENTIFICATION</scope>
    <source>
        <tissue evidence="5">Whole sample</tissue>
    </source>
</reference>
<evidence type="ECO:0000256" key="2">
    <source>
        <dbReference type="ARBA" id="ARBA00022741"/>
    </source>
</evidence>
<accession>A0A8B8EXH0</accession>
<name>A0A8B8EXH0_CRAVI</name>